<dbReference type="AlphaFoldDB" id="A0A2P4QVY3"/>
<evidence type="ECO:0000256" key="1">
    <source>
        <dbReference type="SAM" id="Phobius"/>
    </source>
</evidence>
<keyword evidence="1" id="KW-0812">Transmembrane</keyword>
<reference evidence="2 3" key="2">
    <citation type="journal article" date="2018" name="New Phytol.">
        <title>High intraspecific genome diversity in the model arbuscular mycorrhizal symbiont Rhizophagus irregularis.</title>
        <authorList>
            <person name="Chen E.C.H."/>
            <person name="Morin E."/>
            <person name="Beaudet D."/>
            <person name="Noel J."/>
            <person name="Yildirir G."/>
            <person name="Ndikumana S."/>
            <person name="Charron P."/>
            <person name="St-Onge C."/>
            <person name="Giorgi J."/>
            <person name="Kruger M."/>
            <person name="Marton T."/>
            <person name="Ropars J."/>
            <person name="Grigoriev I.V."/>
            <person name="Hainaut M."/>
            <person name="Henrissat B."/>
            <person name="Roux C."/>
            <person name="Martin F."/>
            <person name="Corradi N."/>
        </authorList>
    </citation>
    <scope>NUCLEOTIDE SEQUENCE [LARGE SCALE GENOMIC DNA]</scope>
    <source>
        <strain evidence="2 3">DAOM 197198</strain>
    </source>
</reference>
<feature type="transmembrane region" description="Helical" evidence="1">
    <location>
        <begin position="81"/>
        <end position="100"/>
    </location>
</feature>
<evidence type="ECO:0000313" key="3">
    <source>
        <dbReference type="Proteomes" id="UP000018888"/>
    </source>
</evidence>
<comment type="caution">
    <text evidence="2">The sequence shown here is derived from an EMBL/GenBank/DDBJ whole genome shotgun (WGS) entry which is preliminary data.</text>
</comment>
<proteinExistence type="predicted"/>
<protein>
    <submittedName>
        <fullName evidence="2">Uncharacterized protein</fullName>
    </submittedName>
</protein>
<name>A0A2P4QVY3_RHIID</name>
<keyword evidence="1" id="KW-0472">Membrane</keyword>
<keyword evidence="3" id="KW-1185">Reference proteome</keyword>
<reference evidence="2 3" key="1">
    <citation type="journal article" date="2013" name="Proc. Natl. Acad. Sci. U.S.A.">
        <title>Genome of an arbuscular mycorrhizal fungus provides insight into the oldest plant symbiosis.</title>
        <authorList>
            <person name="Tisserant E."/>
            <person name="Malbreil M."/>
            <person name="Kuo A."/>
            <person name="Kohler A."/>
            <person name="Symeonidi A."/>
            <person name="Balestrini R."/>
            <person name="Charron P."/>
            <person name="Duensing N."/>
            <person name="Frei Dit Frey N."/>
            <person name="Gianinazzi-Pearson V."/>
            <person name="Gilbert L.B."/>
            <person name="Handa Y."/>
            <person name="Herr J.R."/>
            <person name="Hijri M."/>
            <person name="Koul R."/>
            <person name="Kawaguchi M."/>
            <person name="Krajinski F."/>
            <person name="Lammers P.J."/>
            <person name="Masclaux F.G."/>
            <person name="Murat C."/>
            <person name="Morin E."/>
            <person name="Ndikumana S."/>
            <person name="Pagni M."/>
            <person name="Petitpierre D."/>
            <person name="Requena N."/>
            <person name="Rosikiewicz P."/>
            <person name="Riley R."/>
            <person name="Saito K."/>
            <person name="San Clemente H."/>
            <person name="Shapiro H."/>
            <person name="van Tuinen D."/>
            <person name="Becard G."/>
            <person name="Bonfante P."/>
            <person name="Paszkowski U."/>
            <person name="Shachar-Hill Y.Y."/>
            <person name="Tuskan G.A."/>
            <person name="Young P.W."/>
            <person name="Sanders I.R."/>
            <person name="Henrissat B."/>
            <person name="Rensing S.A."/>
            <person name="Grigoriev I.V."/>
            <person name="Corradi N."/>
            <person name="Roux C."/>
            <person name="Martin F."/>
        </authorList>
    </citation>
    <scope>NUCLEOTIDE SEQUENCE [LARGE SCALE GENOMIC DNA]</scope>
    <source>
        <strain evidence="2 3">DAOM 197198</strain>
    </source>
</reference>
<gene>
    <name evidence="2" type="ORF">GLOIN_2v1139323</name>
</gene>
<dbReference type="Proteomes" id="UP000018888">
    <property type="component" value="Unassembled WGS sequence"/>
</dbReference>
<dbReference type="EMBL" id="AUPC02000009">
    <property type="protein sequence ID" value="POG81785.1"/>
    <property type="molecule type" value="Genomic_DNA"/>
</dbReference>
<organism evidence="2 3">
    <name type="scientific">Rhizophagus irregularis (strain DAOM 181602 / DAOM 197198 / MUCL 43194)</name>
    <name type="common">Arbuscular mycorrhizal fungus</name>
    <name type="synonym">Glomus intraradices</name>
    <dbReference type="NCBI Taxonomy" id="747089"/>
    <lineage>
        <taxon>Eukaryota</taxon>
        <taxon>Fungi</taxon>
        <taxon>Fungi incertae sedis</taxon>
        <taxon>Mucoromycota</taxon>
        <taxon>Glomeromycotina</taxon>
        <taxon>Glomeromycetes</taxon>
        <taxon>Glomerales</taxon>
        <taxon>Glomeraceae</taxon>
        <taxon>Rhizophagus</taxon>
    </lineage>
</organism>
<sequence>MCYKIQNYHFHTFTLSVILLTPKNFYVTLYLIKTKILCFSVKLFRLAHHSQTRRSFTKRQEWTNLEWYKFLIENIRTNKETFVLTWTSAALPLLTLMLHVPKFLWSRLIQAKTQEPG</sequence>
<keyword evidence="1" id="KW-1133">Transmembrane helix</keyword>
<accession>A0A2P4QVY3</accession>
<evidence type="ECO:0000313" key="2">
    <source>
        <dbReference type="EMBL" id="POG81785.1"/>
    </source>
</evidence>